<proteinExistence type="predicted"/>
<name>A0A4W5NSH2_9TELE</name>
<keyword evidence="8" id="KW-0804">Transcription</keyword>
<dbReference type="Pfam" id="PF00096">
    <property type="entry name" value="zf-C2H2"/>
    <property type="match status" value="3"/>
</dbReference>
<feature type="compositionally biased region" description="Polar residues" evidence="11">
    <location>
        <begin position="173"/>
        <end position="185"/>
    </location>
</feature>
<reference evidence="13" key="2">
    <citation type="submission" date="2025-08" db="UniProtKB">
        <authorList>
            <consortium name="Ensembl"/>
        </authorList>
    </citation>
    <scope>IDENTIFICATION</scope>
</reference>
<evidence type="ECO:0000259" key="12">
    <source>
        <dbReference type="PROSITE" id="PS50157"/>
    </source>
</evidence>
<evidence type="ECO:0000256" key="2">
    <source>
        <dbReference type="ARBA" id="ARBA00022723"/>
    </source>
</evidence>
<dbReference type="SMART" id="SM00355">
    <property type="entry name" value="ZnF_C2H2"/>
    <property type="match status" value="3"/>
</dbReference>
<sequence length="437" mass="48793">MSETVMFQTQLSSIMEALSTAAMAEITKLVDEYSAFLRGELSRKKHDNEILMKKLKVVENRHRKMTSTIEHDGDEVGTVLRESLWNGGSLPHNTHQTNRERNPDPVFTQRGCSSGWSNGPAARAGLRTDEATVTDRMAEPVTIKLERLEEEGPGECGAPNELRMNAPEHATTPLVTRQPHPTDQSSFEEDWGFQSTPPGGRDELTDSMEHNIEVEHRTLEHDLSSRSHCLDQDQPVVVDEICLKREPESPRPDLNHLPGGEPGLEVNQGDLGQTYPEYAALNLGYGGYTDTSGLFFTYSSENQLQQHTSSSATTTDDYASFPGKNSVTVMPGHHGDQRGNGVTVRTRAPLSKEKEGRFICKHCGKGFPYISCLKRHALNHTRERTHHCSVCGRSFIRPSHLRRHELLHTGGRPFACALCGRHFSHSAHLRAHMKTHT</sequence>
<keyword evidence="14" id="KW-1185">Reference proteome</keyword>
<dbReference type="FunFam" id="3.30.160.60:FF:000446">
    <property type="entry name" value="Zinc finger protein"/>
    <property type="match status" value="1"/>
</dbReference>
<keyword evidence="5" id="KW-0862">Zinc</keyword>
<dbReference type="Proteomes" id="UP000314982">
    <property type="component" value="Unassembled WGS sequence"/>
</dbReference>
<accession>A0A4W5NSH2</accession>
<dbReference type="InterPro" id="IPR036236">
    <property type="entry name" value="Znf_C2H2_sf"/>
</dbReference>
<reference evidence="14" key="1">
    <citation type="submission" date="2018-06" db="EMBL/GenBank/DDBJ databases">
        <title>Genome assembly of Danube salmon.</title>
        <authorList>
            <person name="Macqueen D.J."/>
            <person name="Gundappa M.K."/>
        </authorList>
    </citation>
    <scope>NUCLEOTIDE SEQUENCE [LARGE SCALE GENOMIC DNA]</scope>
</reference>
<reference evidence="13" key="3">
    <citation type="submission" date="2025-09" db="UniProtKB">
        <authorList>
            <consortium name="Ensembl"/>
        </authorList>
    </citation>
    <scope>IDENTIFICATION</scope>
</reference>
<dbReference type="FunFam" id="3.30.160.60:FF:000624">
    <property type="entry name" value="zinc finger protein 697"/>
    <property type="match status" value="1"/>
</dbReference>
<keyword evidence="3" id="KW-0677">Repeat</keyword>
<keyword evidence="4 10" id="KW-0863">Zinc-finger</keyword>
<feature type="domain" description="C2H2-type" evidence="12">
    <location>
        <begin position="386"/>
        <end position="413"/>
    </location>
</feature>
<dbReference type="SUPFAM" id="SSF57667">
    <property type="entry name" value="beta-beta-alpha zinc fingers"/>
    <property type="match status" value="2"/>
</dbReference>
<dbReference type="STRING" id="62062.ENSHHUP00000051984"/>
<feature type="region of interest" description="Disordered" evidence="11">
    <location>
        <begin position="172"/>
        <end position="202"/>
    </location>
</feature>
<dbReference type="Gene3D" id="3.30.160.60">
    <property type="entry name" value="Classic Zinc Finger"/>
    <property type="match status" value="3"/>
</dbReference>
<dbReference type="Ensembl" id="ENSHHUT00000053814.1">
    <property type="protein sequence ID" value="ENSHHUP00000051984.1"/>
    <property type="gene ID" value="ENSHHUG00000031285.1"/>
</dbReference>
<dbReference type="InterPro" id="IPR050457">
    <property type="entry name" value="ZnFinger_BTB_dom_contain"/>
</dbReference>
<dbReference type="GO" id="GO:0005634">
    <property type="term" value="C:nucleus"/>
    <property type="evidence" value="ECO:0007669"/>
    <property type="project" value="UniProtKB-SubCell"/>
</dbReference>
<dbReference type="AlphaFoldDB" id="A0A4W5NSH2"/>
<evidence type="ECO:0000313" key="14">
    <source>
        <dbReference type="Proteomes" id="UP000314982"/>
    </source>
</evidence>
<dbReference type="InterPro" id="IPR013087">
    <property type="entry name" value="Znf_C2H2_type"/>
</dbReference>
<comment type="subcellular location">
    <subcellularLocation>
        <location evidence="1">Nucleus</location>
    </subcellularLocation>
</comment>
<evidence type="ECO:0000256" key="10">
    <source>
        <dbReference type="PROSITE-ProRule" id="PRU00042"/>
    </source>
</evidence>
<evidence type="ECO:0000256" key="6">
    <source>
        <dbReference type="ARBA" id="ARBA00023015"/>
    </source>
</evidence>
<dbReference type="PROSITE" id="PS00028">
    <property type="entry name" value="ZINC_FINGER_C2H2_1"/>
    <property type="match status" value="3"/>
</dbReference>
<dbReference type="PANTHER" id="PTHR46105">
    <property type="entry name" value="AGAP004733-PA"/>
    <property type="match status" value="1"/>
</dbReference>
<evidence type="ECO:0000256" key="11">
    <source>
        <dbReference type="SAM" id="MobiDB-lite"/>
    </source>
</evidence>
<evidence type="ECO:0000256" key="9">
    <source>
        <dbReference type="ARBA" id="ARBA00023242"/>
    </source>
</evidence>
<dbReference type="GO" id="GO:0000978">
    <property type="term" value="F:RNA polymerase II cis-regulatory region sequence-specific DNA binding"/>
    <property type="evidence" value="ECO:0007669"/>
    <property type="project" value="TreeGrafter"/>
</dbReference>
<evidence type="ECO:0000256" key="1">
    <source>
        <dbReference type="ARBA" id="ARBA00004123"/>
    </source>
</evidence>
<keyword evidence="9" id="KW-0539">Nucleus</keyword>
<dbReference type="GO" id="GO:0008270">
    <property type="term" value="F:zinc ion binding"/>
    <property type="evidence" value="ECO:0007669"/>
    <property type="project" value="UniProtKB-KW"/>
</dbReference>
<evidence type="ECO:0000256" key="7">
    <source>
        <dbReference type="ARBA" id="ARBA00023125"/>
    </source>
</evidence>
<feature type="domain" description="C2H2-type" evidence="12">
    <location>
        <begin position="414"/>
        <end position="437"/>
    </location>
</feature>
<dbReference type="GeneTree" id="ENSGT00940000164807"/>
<dbReference type="PROSITE" id="PS50157">
    <property type="entry name" value="ZINC_FINGER_C2H2_2"/>
    <property type="match status" value="3"/>
</dbReference>
<keyword evidence="7" id="KW-0238">DNA-binding</keyword>
<organism evidence="13 14">
    <name type="scientific">Hucho hucho</name>
    <name type="common">huchen</name>
    <dbReference type="NCBI Taxonomy" id="62062"/>
    <lineage>
        <taxon>Eukaryota</taxon>
        <taxon>Metazoa</taxon>
        <taxon>Chordata</taxon>
        <taxon>Craniata</taxon>
        <taxon>Vertebrata</taxon>
        <taxon>Euteleostomi</taxon>
        <taxon>Actinopterygii</taxon>
        <taxon>Neopterygii</taxon>
        <taxon>Teleostei</taxon>
        <taxon>Protacanthopterygii</taxon>
        <taxon>Salmoniformes</taxon>
        <taxon>Salmonidae</taxon>
        <taxon>Salmoninae</taxon>
        <taxon>Hucho</taxon>
    </lineage>
</organism>
<protein>
    <recommendedName>
        <fullName evidence="12">C2H2-type domain-containing protein</fullName>
    </recommendedName>
</protein>
<evidence type="ECO:0000256" key="5">
    <source>
        <dbReference type="ARBA" id="ARBA00022833"/>
    </source>
</evidence>
<feature type="domain" description="C2H2-type" evidence="12">
    <location>
        <begin position="358"/>
        <end position="385"/>
    </location>
</feature>
<keyword evidence="2" id="KW-0479">Metal-binding</keyword>
<evidence type="ECO:0000256" key="3">
    <source>
        <dbReference type="ARBA" id="ARBA00022737"/>
    </source>
</evidence>
<dbReference type="PANTHER" id="PTHR46105:SF5">
    <property type="entry name" value="ZINC FINGER AND BTB DOMAIN-CONTAINING PROTEIN 44 ISOFORM X1"/>
    <property type="match status" value="1"/>
</dbReference>
<dbReference type="GO" id="GO:0000981">
    <property type="term" value="F:DNA-binding transcription factor activity, RNA polymerase II-specific"/>
    <property type="evidence" value="ECO:0007669"/>
    <property type="project" value="TreeGrafter"/>
</dbReference>
<evidence type="ECO:0000256" key="8">
    <source>
        <dbReference type="ARBA" id="ARBA00023163"/>
    </source>
</evidence>
<evidence type="ECO:0000313" key="13">
    <source>
        <dbReference type="Ensembl" id="ENSHHUP00000051984.1"/>
    </source>
</evidence>
<keyword evidence="6" id="KW-0805">Transcription regulation</keyword>
<evidence type="ECO:0000256" key="4">
    <source>
        <dbReference type="ARBA" id="ARBA00022771"/>
    </source>
</evidence>